<name>A0AAQ0S5X7_9STAP</name>
<dbReference type="PANTHER" id="PTHR42760:SF115">
    <property type="entry name" value="3-OXOACYL-[ACYL-CARRIER-PROTEIN] REDUCTASE FABG"/>
    <property type="match status" value="1"/>
</dbReference>
<dbReference type="Pfam" id="PF13561">
    <property type="entry name" value="adh_short_C2"/>
    <property type="match status" value="1"/>
</dbReference>
<sequence>MNEFKDFNKDFNLTNKVAIVTGGASGIGEAITDLFVEKEAKVAVIDMKQDVENLEQHKDNVFGFKCNITDAEQVKNTINTIKERFGRIDILVNSAGIALLDDAEKISDELWQKTLDLNLTASFKMAQIVGNILIEQNEGGKIINMSSQNALIALDNHTAYGATKAAIVNVTKSLAYEWAQYGINVNSISPTIIATELGDKAWVGEKRQEQLNGIPLGRFGHPSEVAAVALFLASDATNFITGENIVIDGGNTIK</sequence>
<dbReference type="PROSITE" id="PS00061">
    <property type="entry name" value="ADH_SHORT"/>
    <property type="match status" value="1"/>
</dbReference>
<dbReference type="Gene3D" id="3.40.50.720">
    <property type="entry name" value="NAD(P)-binding Rossmann-like Domain"/>
    <property type="match status" value="1"/>
</dbReference>
<organism evidence="9 10">
    <name type="scientific">Staphylococcus pseudoxylosus</name>
    <dbReference type="NCBI Taxonomy" id="2282419"/>
    <lineage>
        <taxon>Bacteria</taxon>
        <taxon>Bacillati</taxon>
        <taxon>Bacillota</taxon>
        <taxon>Bacilli</taxon>
        <taxon>Bacillales</taxon>
        <taxon>Staphylococcaceae</taxon>
        <taxon>Staphylococcus</taxon>
    </lineage>
</organism>
<reference evidence="9 10" key="1">
    <citation type="submission" date="2018-10" db="EMBL/GenBank/DDBJ databases">
        <title>Staphylococcus pseudoxylosus sp. nov., isolated from bovine mastitis.</title>
        <authorList>
            <person name="Macfadyen A.C."/>
            <person name="Leroy S."/>
            <person name="Harrison E.M."/>
            <person name="Parkhill J."/>
            <person name="Holmes M.A."/>
            <person name="Paterson G.K."/>
        </authorList>
    </citation>
    <scope>NUCLEOTIDE SEQUENCE [LARGE SCALE GENOMIC DNA]</scope>
    <source>
        <strain evidence="9 10">S04009</strain>
    </source>
</reference>
<evidence type="ECO:0000313" key="10">
    <source>
        <dbReference type="Proteomes" id="UP000269505"/>
    </source>
</evidence>
<evidence type="ECO:0000256" key="4">
    <source>
        <dbReference type="ARBA" id="ARBA00016110"/>
    </source>
</evidence>
<dbReference type="NCBIfam" id="NF005309">
    <property type="entry name" value="PRK06841.1"/>
    <property type="match status" value="1"/>
</dbReference>
<dbReference type="GO" id="GO:0008206">
    <property type="term" value="P:bile acid metabolic process"/>
    <property type="evidence" value="ECO:0007669"/>
    <property type="project" value="UniProtKB-ARBA"/>
</dbReference>
<dbReference type="GO" id="GO:0052588">
    <property type="term" value="F:diacetyl reductase ((S)-acetoin forming) (NAD+) activity"/>
    <property type="evidence" value="ECO:0007669"/>
    <property type="project" value="UniProtKB-EC"/>
</dbReference>
<evidence type="ECO:0000256" key="8">
    <source>
        <dbReference type="ARBA" id="ARBA00047315"/>
    </source>
</evidence>
<dbReference type="PANTHER" id="PTHR42760">
    <property type="entry name" value="SHORT-CHAIN DEHYDROGENASES/REDUCTASES FAMILY MEMBER"/>
    <property type="match status" value="1"/>
</dbReference>
<dbReference type="EC" id="1.1.1.304" evidence="3"/>
<dbReference type="Proteomes" id="UP000269505">
    <property type="component" value="Unassembled WGS sequence"/>
</dbReference>
<dbReference type="EMBL" id="RCVN01000024">
    <property type="protein sequence ID" value="RMI83896.1"/>
    <property type="molecule type" value="Genomic_DNA"/>
</dbReference>
<dbReference type="InterPro" id="IPR020904">
    <property type="entry name" value="Sc_DH/Rdtase_CS"/>
</dbReference>
<evidence type="ECO:0000256" key="6">
    <source>
        <dbReference type="ARBA" id="ARBA00029989"/>
    </source>
</evidence>
<comment type="caution">
    <text evidence="9">The sequence shown here is derived from an EMBL/GenBank/DDBJ whole genome shotgun (WGS) entry which is preliminary data.</text>
</comment>
<dbReference type="SUPFAM" id="SSF51735">
    <property type="entry name" value="NAD(P)-binding Rossmann-fold domains"/>
    <property type="match status" value="1"/>
</dbReference>
<evidence type="ECO:0000256" key="3">
    <source>
        <dbReference type="ARBA" id="ARBA00012848"/>
    </source>
</evidence>
<proteinExistence type="inferred from homology"/>
<evidence type="ECO:0000256" key="2">
    <source>
        <dbReference type="ARBA" id="ARBA00006484"/>
    </source>
</evidence>
<dbReference type="PRINTS" id="PR00080">
    <property type="entry name" value="SDRFAMILY"/>
</dbReference>
<keyword evidence="5" id="KW-0560">Oxidoreductase</keyword>
<keyword evidence="10" id="KW-1185">Reference proteome</keyword>
<gene>
    <name evidence="9" type="ORF">D9V42_14055</name>
</gene>
<dbReference type="CDD" id="cd05233">
    <property type="entry name" value="SDR_c"/>
    <property type="match status" value="1"/>
</dbReference>
<dbReference type="InterPro" id="IPR036291">
    <property type="entry name" value="NAD(P)-bd_dom_sf"/>
</dbReference>
<dbReference type="AlphaFoldDB" id="A0AAQ0S5X7"/>
<dbReference type="InterPro" id="IPR002347">
    <property type="entry name" value="SDR_fam"/>
</dbReference>
<comment type="function">
    <text evidence="1">Catalyzes the irreversible reduction of 2,3-butanediol to (S)-acetoin in the presence of NADH.</text>
</comment>
<comment type="similarity">
    <text evidence="2">Belongs to the short-chain dehydrogenases/reductases (SDR) family.</text>
</comment>
<dbReference type="FunFam" id="3.40.50.720:FF:000084">
    <property type="entry name" value="Short-chain dehydrogenase reductase"/>
    <property type="match status" value="1"/>
</dbReference>
<evidence type="ECO:0000313" key="9">
    <source>
        <dbReference type="EMBL" id="RMI83896.1"/>
    </source>
</evidence>
<dbReference type="RefSeq" id="WP_122065487.1">
    <property type="nucleotide sequence ID" value="NZ_JAHCSS010000018.1"/>
</dbReference>
<evidence type="ECO:0000256" key="1">
    <source>
        <dbReference type="ARBA" id="ARBA00003200"/>
    </source>
</evidence>
<evidence type="ECO:0000256" key="7">
    <source>
        <dbReference type="ARBA" id="ARBA00031758"/>
    </source>
</evidence>
<comment type="catalytic activity">
    <reaction evidence="8">
        <text>(S)-acetoin + NAD(+) = diacetyl + NADH + H(+)</text>
        <dbReference type="Rhea" id="RHEA:27286"/>
        <dbReference type="ChEBI" id="CHEBI:15378"/>
        <dbReference type="ChEBI" id="CHEBI:15687"/>
        <dbReference type="ChEBI" id="CHEBI:16583"/>
        <dbReference type="ChEBI" id="CHEBI:57540"/>
        <dbReference type="ChEBI" id="CHEBI:57945"/>
        <dbReference type="EC" id="1.1.1.304"/>
    </reaction>
</comment>
<dbReference type="PRINTS" id="PR00081">
    <property type="entry name" value="GDHRDH"/>
</dbReference>
<dbReference type="NCBIfam" id="NF005559">
    <property type="entry name" value="PRK07231.1"/>
    <property type="match status" value="1"/>
</dbReference>
<accession>A0AAQ0S5X7</accession>
<protein>
    <recommendedName>
        <fullName evidence="4">Diacetyl reductase [(S)-acetoin forming]</fullName>
        <ecNumber evidence="3">1.1.1.304</ecNumber>
    </recommendedName>
    <alternativeName>
        <fullName evidence="6">Acetoin(diacetyl) reductase</fullName>
    </alternativeName>
    <alternativeName>
        <fullName evidence="7">Meso-2,3-butanediol dehydrogenase</fullName>
    </alternativeName>
</protein>
<evidence type="ECO:0000256" key="5">
    <source>
        <dbReference type="ARBA" id="ARBA00023002"/>
    </source>
</evidence>